<proteinExistence type="predicted"/>
<feature type="region of interest" description="Disordered" evidence="1">
    <location>
        <begin position="103"/>
        <end position="133"/>
    </location>
</feature>
<dbReference type="EMBL" id="MU858078">
    <property type="protein sequence ID" value="KAK4215623.1"/>
    <property type="molecule type" value="Genomic_DNA"/>
</dbReference>
<gene>
    <name evidence="2" type="ORF">QBC37DRAFT_398532</name>
</gene>
<comment type="caution">
    <text evidence="2">The sequence shown here is derived from an EMBL/GenBank/DDBJ whole genome shotgun (WGS) entry which is preliminary data.</text>
</comment>
<feature type="compositionally biased region" description="Polar residues" evidence="1">
    <location>
        <begin position="110"/>
        <end position="123"/>
    </location>
</feature>
<accession>A0AAN6YBQ4</accession>
<feature type="region of interest" description="Disordered" evidence="1">
    <location>
        <begin position="152"/>
        <end position="171"/>
    </location>
</feature>
<evidence type="ECO:0000313" key="3">
    <source>
        <dbReference type="Proteomes" id="UP001301769"/>
    </source>
</evidence>
<feature type="compositionally biased region" description="Basic and acidic residues" evidence="1">
    <location>
        <begin position="152"/>
        <end position="162"/>
    </location>
</feature>
<sequence>MGNMNCCPGTTGGQGSTFSSKSSYYSVPRNRDDYLAGHHRYSKRSAQELLQTAPDPTVRAGRNGRRPHAHFDDEHHYPGERASLSPLPAAFHANPPRLFGYAGNPGFDYATQNSKGKPQSNQAREAVGPEAGPIRLVADRDRNLVGVSYHPLDSERRFERATYHPRRSRHS</sequence>
<evidence type="ECO:0000256" key="1">
    <source>
        <dbReference type="SAM" id="MobiDB-lite"/>
    </source>
</evidence>
<keyword evidence="3" id="KW-1185">Reference proteome</keyword>
<organism evidence="2 3">
    <name type="scientific">Rhypophila decipiens</name>
    <dbReference type="NCBI Taxonomy" id="261697"/>
    <lineage>
        <taxon>Eukaryota</taxon>
        <taxon>Fungi</taxon>
        <taxon>Dikarya</taxon>
        <taxon>Ascomycota</taxon>
        <taxon>Pezizomycotina</taxon>
        <taxon>Sordariomycetes</taxon>
        <taxon>Sordariomycetidae</taxon>
        <taxon>Sordariales</taxon>
        <taxon>Naviculisporaceae</taxon>
        <taxon>Rhypophila</taxon>
    </lineage>
</organism>
<reference evidence="2" key="2">
    <citation type="submission" date="2023-05" db="EMBL/GenBank/DDBJ databases">
        <authorList>
            <consortium name="Lawrence Berkeley National Laboratory"/>
            <person name="Steindorff A."/>
            <person name="Hensen N."/>
            <person name="Bonometti L."/>
            <person name="Westerberg I."/>
            <person name="Brannstrom I.O."/>
            <person name="Guillou S."/>
            <person name="Cros-Aarteil S."/>
            <person name="Calhoun S."/>
            <person name="Haridas S."/>
            <person name="Kuo A."/>
            <person name="Mondo S."/>
            <person name="Pangilinan J."/>
            <person name="Riley R."/>
            <person name="Labutti K."/>
            <person name="Andreopoulos B."/>
            <person name="Lipzen A."/>
            <person name="Chen C."/>
            <person name="Yanf M."/>
            <person name="Daum C."/>
            <person name="Ng V."/>
            <person name="Clum A."/>
            <person name="Ohm R."/>
            <person name="Martin F."/>
            <person name="Silar P."/>
            <person name="Natvig D."/>
            <person name="Lalanne C."/>
            <person name="Gautier V."/>
            <person name="Ament-Velasquez S.L."/>
            <person name="Kruys A."/>
            <person name="Hutchinson M.I."/>
            <person name="Powell A.J."/>
            <person name="Barry K."/>
            <person name="Miller A.N."/>
            <person name="Grigoriev I.V."/>
            <person name="Debuchy R."/>
            <person name="Gladieux P."/>
            <person name="Thoren M.H."/>
            <person name="Johannesson H."/>
        </authorList>
    </citation>
    <scope>NUCLEOTIDE SEQUENCE</scope>
    <source>
        <strain evidence="2">PSN293</strain>
    </source>
</reference>
<feature type="region of interest" description="Disordered" evidence="1">
    <location>
        <begin position="41"/>
        <end position="89"/>
    </location>
</feature>
<feature type="compositionally biased region" description="Basic and acidic residues" evidence="1">
    <location>
        <begin position="69"/>
        <end position="79"/>
    </location>
</feature>
<dbReference type="AlphaFoldDB" id="A0AAN6YBQ4"/>
<protein>
    <submittedName>
        <fullName evidence="2">Uncharacterized protein</fullName>
    </submittedName>
</protein>
<reference evidence="2" key="1">
    <citation type="journal article" date="2023" name="Mol. Phylogenet. Evol.">
        <title>Genome-scale phylogeny and comparative genomics of the fungal order Sordariales.</title>
        <authorList>
            <person name="Hensen N."/>
            <person name="Bonometti L."/>
            <person name="Westerberg I."/>
            <person name="Brannstrom I.O."/>
            <person name="Guillou S."/>
            <person name="Cros-Aarteil S."/>
            <person name="Calhoun S."/>
            <person name="Haridas S."/>
            <person name="Kuo A."/>
            <person name="Mondo S."/>
            <person name="Pangilinan J."/>
            <person name="Riley R."/>
            <person name="LaButti K."/>
            <person name="Andreopoulos B."/>
            <person name="Lipzen A."/>
            <person name="Chen C."/>
            <person name="Yan M."/>
            <person name="Daum C."/>
            <person name="Ng V."/>
            <person name="Clum A."/>
            <person name="Steindorff A."/>
            <person name="Ohm R.A."/>
            <person name="Martin F."/>
            <person name="Silar P."/>
            <person name="Natvig D.O."/>
            <person name="Lalanne C."/>
            <person name="Gautier V."/>
            <person name="Ament-Velasquez S.L."/>
            <person name="Kruys A."/>
            <person name="Hutchinson M.I."/>
            <person name="Powell A.J."/>
            <person name="Barry K."/>
            <person name="Miller A.N."/>
            <person name="Grigoriev I.V."/>
            <person name="Debuchy R."/>
            <person name="Gladieux P."/>
            <person name="Hiltunen Thoren M."/>
            <person name="Johannesson H."/>
        </authorList>
    </citation>
    <scope>NUCLEOTIDE SEQUENCE</scope>
    <source>
        <strain evidence="2">PSN293</strain>
    </source>
</reference>
<dbReference type="Proteomes" id="UP001301769">
    <property type="component" value="Unassembled WGS sequence"/>
</dbReference>
<evidence type="ECO:0000313" key="2">
    <source>
        <dbReference type="EMBL" id="KAK4215623.1"/>
    </source>
</evidence>
<feature type="region of interest" description="Disordered" evidence="1">
    <location>
        <begin position="1"/>
        <end position="24"/>
    </location>
</feature>
<name>A0AAN6YBQ4_9PEZI</name>